<organism evidence="2 3">
    <name type="scientific">Sulfuriroseicoccus oceanibius</name>
    <dbReference type="NCBI Taxonomy" id="2707525"/>
    <lineage>
        <taxon>Bacteria</taxon>
        <taxon>Pseudomonadati</taxon>
        <taxon>Verrucomicrobiota</taxon>
        <taxon>Verrucomicrobiia</taxon>
        <taxon>Verrucomicrobiales</taxon>
        <taxon>Verrucomicrobiaceae</taxon>
        <taxon>Sulfuriroseicoccus</taxon>
    </lineage>
</organism>
<keyword evidence="2" id="KW-0808">Transferase</keyword>
<dbReference type="KEGG" id="soa:G3M56_014150"/>
<proteinExistence type="inferred from homology"/>
<sequence>MANDRIDIHHTAKLARLELTDDEVQLFESQLEKVVGYVEKLSELDLSDVPPTDHAGTVHTALREDEPRPGMGTEAVVQNAPQSARDQIVVPRVIE</sequence>
<dbReference type="PANTHER" id="PTHR15004:SF0">
    <property type="entry name" value="GLUTAMYL-TRNA(GLN) AMIDOTRANSFERASE SUBUNIT C, MITOCHONDRIAL"/>
    <property type="match status" value="1"/>
</dbReference>
<dbReference type="Pfam" id="PF02686">
    <property type="entry name" value="GatC"/>
    <property type="match status" value="1"/>
</dbReference>
<dbReference type="InterPro" id="IPR003837">
    <property type="entry name" value="GatC"/>
</dbReference>
<dbReference type="EMBL" id="CP066776">
    <property type="protein sequence ID" value="QQL44983.1"/>
    <property type="molecule type" value="Genomic_DNA"/>
</dbReference>
<dbReference type="NCBIfam" id="TIGR00135">
    <property type="entry name" value="gatC"/>
    <property type="match status" value="1"/>
</dbReference>
<dbReference type="GO" id="GO:0050567">
    <property type="term" value="F:glutaminyl-tRNA synthase (glutamine-hydrolyzing) activity"/>
    <property type="evidence" value="ECO:0007669"/>
    <property type="project" value="UniProtKB-UniRule"/>
</dbReference>
<evidence type="ECO:0000256" key="1">
    <source>
        <dbReference type="HAMAP-Rule" id="MF_00122"/>
    </source>
</evidence>
<dbReference type="Proteomes" id="UP000475117">
    <property type="component" value="Chromosome"/>
</dbReference>
<dbReference type="InterPro" id="IPR036113">
    <property type="entry name" value="Asp/Glu-ADT_sf_sub_c"/>
</dbReference>
<comment type="function">
    <text evidence="1">Allows the formation of correctly charged Asn-tRNA(Asn) or Gln-tRNA(Gln) through the transamidation of misacylated Asp-tRNA(Asn) or Glu-tRNA(Gln) in organisms which lack either or both of asparaginyl-tRNA or glutaminyl-tRNA synthetases. The reaction takes place in the presence of glutamine and ATP through an activated phospho-Asp-tRNA(Asn) or phospho-Glu-tRNA(Gln).</text>
</comment>
<evidence type="ECO:0000313" key="2">
    <source>
        <dbReference type="EMBL" id="QQL44983.1"/>
    </source>
</evidence>
<evidence type="ECO:0000313" key="3">
    <source>
        <dbReference type="Proteomes" id="UP000475117"/>
    </source>
</evidence>
<dbReference type="GO" id="GO:0005524">
    <property type="term" value="F:ATP binding"/>
    <property type="evidence" value="ECO:0007669"/>
    <property type="project" value="UniProtKB-KW"/>
</dbReference>
<keyword evidence="1" id="KW-0547">Nucleotide-binding</keyword>
<dbReference type="Gene3D" id="1.10.20.60">
    <property type="entry name" value="Glu-tRNAGln amidotransferase C subunit, N-terminal domain"/>
    <property type="match status" value="1"/>
</dbReference>
<comment type="subunit">
    <text evidence="1">Heterotrimer of A, B and C subunits.</text>
</comment>
<dbReference type="SUPFAM" id="SSF141000">
    <property type="entry name" value="Glu-tRNAGln amidotransferase C subunit"/>
    <property type="match status" value="1"/>
</dbReference>
<dbReference type="PANTHER" id="PTHR15004">
    <property type="entry name" value="GLUTAMYL-TRNA(GLN) AMIDOTRANSFERASE SUBUNIT C, MITOCHONDRIAL"/>
    <property type="match status" value="1"/>
</dbReference>
<name>A0A6B3LGA2_9BACT</name>
<keyword evidence="1" id="KW-0436">Ligase</keyword>
<gene>
    <name evidence="1 2" type="primary">gatC</name>
    <name evidence="2" type="ORF">G3M56_014150</name>
</gene>
<comment type="catalytic activity">
    <reaction evidence="1">
        <text>L-glutamyl-tRNA(Gln) + L-glutamine + ATP + H2O = L-glutaminyl-tRNA(Gln) + L-glutamate + ADP + phosphate + H(+)</text>
        <dbReference type="Rhea" id="RHEA:17521"/>
        <dbReference type="Rhea" id="RHEA-COMP:9681"/>
        <dbReference type="Rhea" id="RHEA-COMP:9684"/>
        <dbReference type="ChEBI" id="CHEBI:15377"/>
        <dbReference type="ChEBI" id="CHEBI:15378"/>
        <dbReference type="ChEBI" id="CHEBI:29985"/>
        <dbReference type="ChEBI" id="CHEBI:30616"/>
        <dbReference type="ChEBI" id="CHEBI:43474"/>
        <dbReference type="ChEBI" id="CHEBI:58359"/>
        <dbReference type="ChEBI" id="CHEBI:78520"/>
        <dbReference type="ChEBI" id="CHEBI:78521"/>
        <dbReference type="ChEBI" id="CHEBI:456216"/>
    </reaction>
</comment>
<keyword evidence="3" id="KW-1185">Reference proteome</keyword>
<accession>A0A6B3LGA2</accession>
<protein>
    <recommendedName>
        <fullName evidence="1">Aspartyl/glutamyl-tRNA(Asn/Gln) amidotransferase subunit C</fullName>
        <shortName evidence="1">Asp/Glu-ADT subunit C</shortName>
        <ecNumber evidence="1">6.3.5.-</ecNumber>
    </recommendedName>
</protein>
<keyword evidence="1" id="KW-0067">ATP-binding</keyword>
<dbReference type="RefSeq" id="WP_164365391.1">
    <property type="nucleotide sequence ID" value="NZ_CP066776.1"/>
</dbReference>
<comment type="catalytic activity">
    <reaction evidence="1">
        <text>L-aspartyl-tRNA(Asn) + L-glutamine + ATP + H2O = L-asparaginyl-tRNA(Asn) + L-glutamate + ADP + phosphate + 2 H(+)</text>
        <dbReference type="Rhea" id="RHEA:14513"/>
        <dbReference type="Rhea" id="RHEA-COMP:9674"/>
        <dbReference type="Rhea" id="RHEA-COMP:9677"/>
        <dbReference type="ChEBI" id="CHEBI:15377"/>
        <dbReference type="ChEBI" id="CHEBI:15378"/>
        <dbReference type="ChEBI" id="CHEBI:29985"/>
        <dbReference type="ChEBI" id="CHEBI:30616"/>
        <dbReference type="ChEBI" id="CHEBI:43474"/>
        <dbReference type="ChEBI" id="CHEBI:58359"/>
        <dbReference type="ChEBI" id="CHEBI:78515"/>
        <dbReference type="ChEBI" id="CHEBI:78516"/>
        <dbReference type="ChEBI" id="CHEBI:456216"/>
    </reaction>
</comment>
<dbReference type="EC" id="6.3.5.-" evidence="1"/>
<keyword evidence="1" id="KW-0648">Protein biosynthesis</keyword>
<reference evidence="2 3" key="1">
    <citation type="submission" date="2020-12" db="EMBL/GenBank/DDBJ databases">
        <title>Sulforoseuscoccus oceanibium gen. nov., sp. nov., a representative of the phylum Verrucomicrobia with special cytoplasmic membrane, and proposal of Sulforoseuscoccusaceae fam. nov.</title>
        <authorList>
            <person name="Xi F."/>
        </authorList>
    </citation>
    <scope>NUCLEOTIDE SEQUENCE [LARGE SCALE GENOMIC DNA]</scope>
    <source>
        <strain evidence="2 3">T37</strain>
    </source>
</reference>
<dbReference type="GO" id="GO:0006450">
    <property type="term" value="P:regulation of translational fidelity"/>
    <property type="evidence" value="ECO:0007669"/>
    <property type="project" value="InterPro"/>
</dbReference>
<comment type="similarity">
    <text evidence="1">Belongs to the GatC family.</text>
</comment>
<dbReference type="GO" id="GO:0016740">
    <property type="term" value="F:transferase activity"/>
    <property type="evidence" value="ECO:0007669"/>
    <property type="project" value="UniProtKB-KW"/>
</dbReference>
<dbReference type="HAMAP" id="MF_00122">
    <property type="entry name" value="GatC"/>
    <property type="match status" value="1"/>
</dbReference>
<dbReference type="GO" id="GO:0006412">
    <property type="term" value="P:translation"/>
    <property type="evidence" value="ECO:0007669"/>
    <property type="project" value="UniProtKB-UniRule"/>
</dbReference>
<dbReference type="GO" id="GO:0070681">
    <property type="term" value="P:glutaminyl-tRNAGln biosynthesis via transamidation"/>
    <property type="evidence" value="ECO:0007669"/>
    <property type="project" value="TreeGrafter"/>
</dbReference>
<dbReference type="AlphaFoldDB" id="A0A6B3LGA2"/>